<comment type="catalytic activity">
    <reaction evidence="7">
        <text>L-2,4-diaminobutanoate + 2-oxoglutarate = L-aspartate 4-semialdehyde + L-glutamate</text>
        <dbReference type="Rhea" id="RHEA:11160"/>
        <dbReference type="ChEBI" id="CHEBI:16810"/>
        <dbReference type="ChEBI" id="CHEBI:29985"/>
        <dbReference type="ChEBI" id="CHEBI:58761"/>
        <dbReference type="ChEBI" id="CHEBI:537519"/>
        <dbReference type="EC" id="2.6.1.76"/>
    </reaction>
</comment>
<dbReference type="InterPro" id="IPR015424">
    <property type="entry name" value="PyrdxlP-dep_Trfase"/>
</dbReference>
<dbReference type="EC" id="2.6.1.76" evidence="7"/>
<dbReference type="EMBL" id="FMBM01000001">
    <property type="protein sequence ID" value="SCC77997.1"/>
    <property type="molecule type" value="Genomic_DNA"/>
</dbReference>
<gene>
    <name evidence="8" type="ORF">GA0071312_0020</name>
</gene>
<evidence type="ECO:0000256" key="4">
    <source>
        <dbReference type="ARBA" id="ARBA00022679"/>
    </source>
</evidence>
<sequence>MTYVPSNIFDLESNVKSYCIGFPAEFTQASGAIIEDIDGKKYFDLVSGCGSLNYGHNNKYIKEKLIEYILYDGIALSLDMNSSAKKIFLQTLRKKILERRGLDYRIHFTGPTGTNAIEAAIKLARKVTGRTNVISFTNGFHGCSLGALSLTGSSHHRRSSAPLLTGVTHMPYDGYFGPEIDTCAMIENLLADPSSGIDAPAAIILEAVQGEGGLNVACPDWLCRIEALARRHGALLILDEIQAGCGRTGSFFAFEESGIVPDMVVLAKAISGFGLPMSLLLLRPELDIWEPGEHNGTFRGNCHAFVTAAAAIGQYWSDDKLSNSINHLASILYGRLNAIAQRYQLRVKGKGLMQGIDMGSAEACRLLRRRCFEAGLLLEACGPHDEVLKFMPPLTIDTVELTTALDIVEEYFHEDMTGTVAARAATTDGSMFVQ</sequence>
<dbReference type="GO" id="GO:0008483">
    <property type="term" value="F:transaminase activity"/>
    <property type="evidence" value="ECO:0007669"/>
    <property type="project" value="UniProtKB-KW"/>
</dbReference>
<dbReference type="PIRSF" id="PIRSF000521">
    <property type="entry name" value="Transaminase_4ab_Lys_Orn"/>
    <property type="match status" value="1"/>
</dbReference>
<reference evidence="8 9" key="1">
    <citation type="submission" date="2016-08" db="EMBL/GenBank/DDBJ databases">
        <authorList>
            <person name="Varghese N."/>
            <person name="Submissions Spin"/>
        </authorList>
    </citation>
    <scope>NUCLEOTIDE SEQUENCE [LARGE SCALE GENOMIC DNA]</scope>
    <source>
        <strain evidence="8 9">HL-109</strain>
    </source>
</reference>
<dbReference type="InterPro" id="IPR004637">
    <property type="entry name" value="Dat"/>
</dbReference>
<keyword evidence="4 7" id="KW-0808">Transferase</keyword>
<evidence type="ECO:0000256" key="7">
    <source>
        <dbReference type="RuleBase" id="RU365034"/>
    </source>
</evidence>
<evidence type="ECO:0000256" key="6">
    <source>
        <dbReference type="RuleBase" id="RU003560"/>
    </source>
</evidence>
<dbReference type="Gene3D" id="3.90.1150.10">
    <property type="entry name" value="Aspartate Aminotransferase, domain 1"/>
    <property type="match status" value="1"/>
</dbReference>
<dbReference type="InterPro" id="IPR015422">
    <property type="entry name" value="PyrdxlP-dep_Trfase_small"/>
</dbReference>
<protein>
    <recommendedName>
        <fullName evidence="7">Diaminobutyrate--2-oxoglutarate transaminase</fullName>
        <ecNumber evidence="7">2.6.1.76</ecNumber>
    </recommendedName>
    <alternativeName>
        <fullName evidence="7">DABA aminotransferase</fullName>
    </alternativeName>
</protein>
<dbReference type="InterPro" id="IPR012773">
    <property type="entry name" value="Ectoine_EctB"/>
</dbReference>
<evidence type="ECO:0000256" key="2">
    <source>
        <dbReference type="ARBA" id="ARBA00008954"/>
    </source>
</evidence>
<comment type="pathway">
    <text evidence="7">Amine and polyamine biosynthesis; ectoine biosynthesis; L-ectoine from L-aspartate 4-semialdehyde: step 1/3.</text>
</comment>
<proteinExistence type="inferred from homology"/>
<dbReference type="InterPro" id="IPR049704">
    <property type="entry name" value="Aminotrans_3_PPA_site"/>
</dbReference>
<keyword evidence="3 7" id="KW-0032">Aminotransferase</keyword>
<comment type="cofactor">
    <cofactor evidence="1 7">
        <name>pyridoxal 5'-phosphate</name>
        <dbReference type="ChEBI" id="CHEBI:597326"/>
    </cofactor>
</comment>
<dbReference type="SUPFAM" id="SSF53383">
    <property type="entry name" value="PLP-dependent transferases"/>
    <property type="match status" value="1"/>
</dbReference>
<keyword evidence="5 6" id="KW-0663">Pyridoxal phosphate</keyword>
<accession>A0ABY0K3J9</accession>
<organism evidence="8 9">
    <name type="scientific">Saliniramus fredricksonii</name>
    <dbReference type="NCBI Taxonomy" id="1653334"/>
    <lineage>
        <taxon>Bacteria</taxon>
        <taxon>Pseudomonadati</taxon>
        <taxon>Pseudomonadota</taxon>
        <taxon>Alphaproteobacteria</taxon>
        <taxon>Hyphomicrobiales</taxon>
        <taxon>Salinarimonadaceae</taxon>
        <taxon>Saliniramus</taxon>
    </lineage>
</organism>
<dbReference type="PROSITE" id="PS00600">
    <property type="entry name" value="AA_TRANSFER_CLASS_3"/>
    <property type="match status" value="1"/>
</dbReference>
<evidence type="ECO:0000256" key="1">
    <source>
        <dbReference type="ARBA" id="ARBA00001933"/>
    </source>
</evidence>
<comment type="function">
    <text evidence="7">Catalyzes reversively the conversion of L-aspartate beta-semialdehyde (ASA) to L-2,4-diaminobutyrate (DABA) by transamination with L-glutamate.</text>
</comment>
<dbReference type="InterPro" id="IPR015421">
    <property type="entry name" value="PyrdxlP-dep_Trfase_major"/>
</dbReference>
<dbReference type="RefSeq" id="WP_074443122.1">
    <property type="nucleotide sequence ID" value="NZ_FMBM01000001.1"/>
</dbReference>
<comment type="similarity">
    <text evidence="2 6">Belongs to the class-III pyridoxal-phosphate-dependent aminotransferase family.</text>
</comment>
<name>A0ABY0K3J9_9HYPH</name>
<evidence type="ECO:0000256" key="5">
    <source>
        <dbReference type="ARBA" id="ARBA00022898"/>
    </source>
</evidence>
<dbReference type="Proteomes" id="UP000182800">
    <property type="component" value="Unassembled WGS sequence"/>
</dbReference>
<dbReference type="Pfam" id="PF00202">
    <property type="entry name" value="Aminotran_3"/>
    <property type="match status" value="1"/>
</dbReference>
<dbReference type="InterPro" id="IPR005814">
    <property type="entry name" value="Aminotrans_3"/>
</dbReference>
<evidence type="ECO:0000313" key="8">
    <source>
        <dbReference type="EMBL" id="SCC77997.1"/>
    </source>
</evidence>
<dbReference type="NCBIfam" id="TIGR02407">
    <property type="entry name" value="ectoine_ectB"/>
    <property type="match status" value="1"/>
</dbReference>
<comment type="caution">
    <text evidence="8">The sequence shown here is derived from an EMBL/GenBank/DDBJ whole genome shotgun (WGS) entry which is preliminary data.</text>
</comment>
<dbReference type="PANTHER" id="PTHR43552:SF2">
    <property type="entry name" value="DIAMINOBUTYRATE--2-OXOGLUTARATE TRANSAMINASE"/>
    <property type="match status" value="1"/>
</dbReference>
<dbReference type="CDD" id="cd00610">
    <property type="entry name" value="OAT_like"/>
    <property type="match status" value="1"/>
</dbReference>
<dbReference type="Gene3D" id="3.40.640.10">
    <property type="entry name" value="Type I PLP-dependent aspartate aminotransferase-like (Major domain)"/>
    <property type="match status" value="1"/>
</dbReference>
<keyword evidence="9" id="KW-1185">Reference proteome</keyword>
<evidence type="ECO:0000313" key="9">
    <source>
        <dbReference type="Proteomes" id="UP000182800"/>
    </source>
</evidence>
<dbReference type="PANTHER" id="PTHR43552">
    <property type="entry name" value="DIAMINOBUTYRATE--2-OXOGLUTARATE AMINOTRANSFERASE"/>
    <property type="match status" value="1"/>
</dbReference>
<evidence type="ECO:0000256" key="3">
    <source>
        <dbReference type="ARBA" id="ARBA00022576"/>
    </source>
</evidence>
<dbReference type="NCBIfam" id="NF006733">
    <property type="entry name" value="PRK09264.1"/>
    <property type="match status" value="1"/>
</dbReference>